<feature type="non-terminal residue" evidence="9">
    <location>
        <position position="1"/>
    </location>
</feature>
<dbReference type="SUPFAM" id="SSF51730">
    <property type="entry name" value="FAD-linked oxidoreductase"/>
    <property type="match status" value="1"/>
</dbReference>
<dbReference type="InterPro" id="IPR029041">
    <property type="entry name" value="FAD-linked_oxidoreductase-like"/>
</dbReference>
<keyword evidence="4 8" id="KW-0285">Flavoprotein</keyword>
<dbReference type="PANTHER" id="PTHR45754:SF3">
    <property type="entry name" value="METHYLENETETRAHYDROFOLATE REDUCTASE (NADPH)"/>
    <property type="match status" value="1"/>
</dbReference>
<dbReference type="Gene3D" id="3.20.20.220">
    <property type="match status" value="1"/>
</dbReference>
<reference evidence="9" key="1">
    <citation type="journal article" date="2021" name="PeerJ">
        <title>Extensive microbial diversity within the chicken gut microbiome revealed by metagenomics and culture.</title>
        <authorList>
            <person name="Gilroy R."/>
            <person name="Ravi A."/>
            <person name="Getino M."/>
            <person name="Pursley I."/>
            <person name="Horton D.L."/>
            <person name="Alikhan N.F."/>
            <person name="Baker D."/>
            <person name="Gharbi K."/>
            <person name="Hall N."/>
            <person name="Watson M."/>
            <person name="Adriaenssens E.M."/>
            <person name="Foster-Nyarko E."/>
            <person name="Jarju S."/>
            <person name="Secka A."/>
            <person name="Antonio M."/>
            <person name="Oren A."/>
            <person name="Chaudhuri R.R."/>
            <person name="La Ragione R."/>
            <person name="Hildebrand F."/>
            <person name="Pallen M.J."/>
        </authorList>
    </citation>
    <scope>NUCLEOTIDE SEQUENCE</scope>
    <source>
        <strain evidence="9">ChiBcec8-13705</strain>
    </source>
</reference>
<dbReference type="GO" id="GO:0106312">
    <property type="term" value="F:methylenetetrahydrofolate reductase (NADH) activity"/>
    <property type="evidence" value="ECO:0007669"/>
    <property type="project" value="UniProtKB-EC"/>
</dbReference>
<keyword evidence="6 8" id="KW-0560">Oxidoreductase</keyword>
<evidence type="ECO:0000313" key="10">
    <source>
        <dbReference type="Proteomes" id="UP000886803"/>
    </source>
</evidence>
<dbReference type="GO" id="GO:0009086">
    <property type="term" value="P:methionine biosynthetic process"/>
    <property type="evidence" value="ECO:0007669"/>
    <property type="project" value="TreeGrafter"/>
</dbReference>
<name>A0A9D2M5V4_9FIRM</name>
<evidence type="ECO:0000256" key="1">
    <source>
        <dbReference type="ARBA" id="ARBA00001974"/>
    </source>
</evidence>
<sequence>APSLAADVANLRYKQEAGASHLLTQLFFDNGKFYRFLNLARRAGVTLPVSAGVMPIVRRSQIERTVALSSASLPSAFTRMIARWQDDPESLRKAGIEYAVNQLRDLIEGGADGIHLYAMNDAAVAAAVYDGVRDLLEG</sequence>
<keyword evidence="5 8" id="KW-0274">FAD</keyword>
<dbReference type="Pfam" id="PF02219">
    <property type="entry name" value="MTHFR"/>
    <property type="match status" value="1"/>
</dbReference>
<dbReference type="PANTHER" id="PTHR45754">
    <property type="entry name" value="METHYLENETETRAHYDROFOLATE REDUCTASE"/>
    <property type="match status" value="1"/>
</dbReference>
<dbReference type="InterPro" id="IPR003171">
    <property type="entry name" value="Mehydrof_redctse-like"/>
</dbReference>
<reference evidence="9" key="2">
    <citation type="submission" date="2021-04" db="EMBL/GenBank/DDBJ databases">
        <authorList>
            <person name="Gilroy R."/>
        </authorList>
    </citation>
    <scope>NUCLEOTIDE SEQUENCE</scope>
    <source>
        <strain evidence="9">ChiBcec8-13705</strain>
    </source>
</reference>
<accession>A0A9D2M5V4</accession>
<dbReference type="Proteomes" id="UP000886803">
    <property type="component" value="Unassembled WGS sequence"/>
</dbReference>
<comment type="catalytic activity">
    <reaction evidence="7">
        <text>(6S)-5-methyl-5,6,7,8-tetrahydrofolate + NAD(+) = (6R)-5,10-methylene-5,6,7,8-tetrahydrofolate + NADH + H(+)</text>
        <dbReference type="Rhea" id="RHEA:19821"/>
        <dbReference type="ChEBI" id="CHEBI:15378"/>
        <dbReference type="ChEBI" id="CHEBI:15636"/>
        <dbReference type="ChEBI" id="CHEBI:18608"/>
        <dbReference type="ChEBI" id="CHEBI:57540"/>
        <dbReference type="ChEBI" id="CHEBI:57945"/>
        <dbReference type="EC" id="1.5.1.54"/>
    </reaction>
    <physiologicalReaction direction="right-to-left" evidence="7">
        <dbReference type="Rhea" id="RHEA:19823"/>
    </physiologicalReaction>
</comment>
<dbReference type="EMBL" id="DWYG01000004">
    <property type="protein sequence ID" value="HJB40943.1"/>
    <property type="molecule type" value="Genomic_DNA"/>
</dbReference>
<gene>
    <name evidence="9" type="ORF">H9945_00425</name>
</gene>
<protein>
    <recommendedName>
        <fullName evidence="8">Methylenetetrahydrofolate reductase</fullName>
    </recommendedName>
</protein>
<organism evidence="9 10">
    <name type="scientific">Candidatus Gemmiger avicola</name>
    <dbReference type="NCBI Taxonomy" id="2838605"/>
    <lineage>
        <taxon>Bacteria</taxon>
        <taxon>Bacillati</taxon>
        <taxon>Bacillota</taxon>
        <taxon>Clostridia</taxon>
        <taxon>Eubacteriales</taxon>
        <taxon>Gemmiger</taxon>
    </lineage>
</organism>
<evidence type="ECO:0000256" key="3">
    <source>
        <dbReference type="ARBA" id="ARBA00006743"/>
    </source>
</evidence>
<comment type="pathway">
    <text evidence="2 8">One-carbon metabolism; tetrahydrofolate interconversion.</text>
</comment>
<proteinExistence type="inferred from homology"/>
<evidence type="ECO:0000313" key="9">
    <source>
        <dbReference type="EMBL" id="HJB40943.1"/>
    </source>
</evidence>
<evidence type="ECO:0000256" key="5">
    <source>
        <dbReference type="ARBA" id="ARBA00022827"/>
    </source>
</evidence>
<evidence type="ECO:0000256" key="8">
    <source>
        <dbReference type="RuleBase" id="RU003862"/>
    </source>
</evidence>
<evidence type="ECO:0000256" key="4">
    <source>
        <dbReference type="ARBA" id="ARBA00022630"/>
    </source>
</evidence>
<comment type="similarity">
    <text evidence="3 8">Belongs to the methylenetetrahydrofolate reductase family.</text>
</comment>
<comment type="cofactor">
    <cofactor evidence="1 8">
        <name>FAD</name>
        <dbReference type="ChEBI" id="CHEBI:57692"/>
    </cofactor>
</comment>
<evidence type="ECO:0000256" key="7">
    <source>
        <dbReference type="ARBA" id="ARBA00048628"/>
    </source>
</evidence>
<dbReference type="AlphaFoldDB" id="A0A9D2M5V4"/>
<evidence type="ECO:0000256" key="2">
    <source>
        <dbReference type="ARBA" id="ARBA00004777"/>
    </source>
</evidence>
<comment type="caution">
    <text evidence="9">The sequence shown here is derived from an EMBL/GenBank/DDBJ whole genome shotgun (WGS) entry which is preliminary data.</text>
</comment>
<dbReference type="GO" id="GO:0071949">
    <property type="term" value="F:FAD binding"/>
    <property type="evidence" value="ECO:0007669"/>
    <property type="project" value="TreeGrafter"/>
</dbReference>
<evidence type="ECO:0000256" key="6">
    <source>
        <dbReference type="ARBA" id="ARBA00023002"/>
    </source>
</evidence>
<dbReference type="GO" id="GO:0005829">
    <property type="term" value="C:cytosol"/>
    <property type="evidence" value="ECO:0007669"/>
    <property type="project" value="TreeGrafter"/>
</dbReference>
<dbReference type="GO" id="GO:0035999">
    <property type="term" value="P:tetrahydrofolate interconversion"/>
    <property type="evidence" value="ECO:0007669"/>
    <property type="project" value="TreeGrafter"/>
</dbReference>